<dbReference type="Gene3D" id="2.30.40.10">
    <property type="entry name" value="Urease, subunit C, domain 1"/>
    <property type="match status" value="1"/>
</dbReference>
<name>A0A173MQC6_9BACT</name>
<protein>
    <submittedName>
        <fullName evidence="10">N-acetylglucosamine 6-phosphate deacetylase</fullName>
    </submittedName>
</protein>
<keyword evidence="2 8" id="KW-0479">Metal-binding</keyword>
<keyword evidence="3 5" id="KW-0378">Hydrolase</keyword>
<keyword evidence="11" id="KW-1185">Reference proteome</keyword>
<dbReference type="PANTHER" id="PTHR11113:SF14">
    <property type="entry name" value="N-ACETYLGLUCOSAMINE-6-PHOSPHATE DEACETYLASE"/>
    <property type="match status" value="1"/>
</dbReference>
<dbReference type="AlphaFoldDB" id="A0A173MQC6"/>
<evidence type="ECO:0000256" key="4">
    <source>
        <dbReference type="ARBA" id="ARBA00023277"/>
    </source>
</evidence>
<dbReference type="GO" id="GO:0046872">
    <property type="term" value="F:metal ion binding"/>
    <property type="evidence" value="ECO:0007669"/>
    <property type="project" value="UniProtKB-KW"/>
</dbReference>
<feature type="binding site" evidence="7">
    <location>
        <position position="229"/>
    </location>
    <ligand>
        <name>substrate</name>
    </ligand>
</feature>
<organism evidence="10 11">
    <name type="scientific">Filimonas lacunae</name>
    <dbReference type="NCBI Taxonomy" id="477680"/>
    <lineage>
        <taxon>Bacteria</taxon>
        <taxon>Pseudomonadati</taxon>
        <taxon>Bacteroidota</taxon>
        <taxon>Chitinophagia</taxon>
        <taxon>Chitinophagales</taxon>
        <taxon>Chitinophagaceae</taxon>
        <taxon>Filimonas</taxon>
    </lineage>
</organism>
<dbReference type="KEGG" id="fln:FLA_5700"/>
<proteinExistence type="inferred from homology"/>
<dbReference type="PIRSF" id="PIRSF038994">
    <property type="entry name" value="NagA"/>
    <property type="match status" value="1"/>
</dbReference>
<dbReference type="Proteomes" id="UP000186917">
    <property type="component" value="Unassembled WGS sequence"/>
</dbReference>
<evidence type="ECO:0000256" key="3">
    <source>
        <dbReference type="ARBA" id="ARBA00022801"/>
    </source>
</evidence>
<dbReference type="OrthoDB" id="9776488at2"/>
<dbReference type="PANTHER" id="PTHR11113">
    <property type="entry name" value="N-ACETYLGLUCOSAMINE-6-PHOSPHATE DEACETYLASE"/>
    <property type="match status" value="1"/>
</dbReference>
<gene>
    <name evidence="10" type="ORF">SAMN05421788_1011082</name>
</gene>
<dbReference type="STRING" id="477680.SAMN05421788_1011082"/>
<sequence length="371" mass="40765">MNNNTVAYTAQAVFTGNNLLQNYAVLTREGKIEKLLPLVSLDASIPVRDFGSATIAPPMIDLQLYGAGGRLLSEFPDVETLKTIVEHNRQTGTGYCLPTIATNSNEVLYKSIDAIRAYWQQSGRGVLGLHAEGPWISKDKKGAHVAEYIFAPTVSQVKELLEYGRDVIKIITLAPEICNREIVSLIRSYNVVVSAGHSNATYEQATDSFNYGVELVTHLYNAMSPLIHRQPGLVGAAFDHDVVRATIIPDGHHVDFAAVRVAKKIMGERLLVITDAVTETATGHYAHHQEGDKYVVNGILSGSALTMNKAVKNLVQQVGISLPEALRMCSLYPARLLNLVKDKFLLKEGADAEMIVLDNDYNVMEYVGWQK</sequence>
<accession>A0A173MQC6</accession>
<dbReference type="SUPFAM" id="SSF51556">
    <property type="entry name" value="Metallo-dependent hydrolases"/>
    <property type="match status" value="1"/>
</dbReference>
<comment type="cofactor">
    <cofactor evidence="8">
        <name>a divalent metal cation</name>
        <dbReference type="ChEBI" id="CHEBI:60240"/>
    </cofactor>
    <text evidence="8">Binds 1 divalent metal cation per subunit.</text>
</comment>
<evidence type="ECO:0000259" key="9">
    <source>
        <dbReference type="Pfam" id="PF01979"/>
    </source>
</evidence>
<evidence type="ECO:0000256" key="1">
    <source>
        <dbReference type="ARBA" id="ARBA00010716"/>
    </source>
</evidence>
<dbReference type="EMBL" id="FTOR01000001">
    <property type="protein sequence ID" value="SIS76526.1"/>
    <property type="molecule type" value="Genomic_DNA"/>
</dbReference>
<comment type="similarity">
    <text evidence="1 5">Belongs to the metallo-dependent hydrolases superfamily. NagA family.</text>
</comment>
<feature type="binding site" evidence="8">
    <location>
        <position position="197"/>
    </location>
    <ligand>
        <name>Zn(2+)</name>
        <dbReference type="ChEBI" id="CHEBI:29105"/>
    </ligand>
</feature>
<reference evidence="11" key="1">
    <citation type="submission" date="2017-01" db="EMBL/GenBank/DDBJ databases">
        <authorList>
            <person name="Varghese N."/>
            <person name="Submissions S."/>
        </authorList>
    </citation>
    <scope>NUCLEOTIDE SEQUENCE [LARGE SCALE GENOMIC DNA]</scope>
    <source>
        <strain evidence="11">DSM 21054</strain>
    </source>
</reference>
<evidence type="ECO:0000256" key="8">
    <source>
        <dbReference type="PIRSR" id="PIRSR038994-3"/>
    </source>
</evidence>
<dbReference type="SUPFAM" id="SSF51338">
    <property type="entry name" value="Composite domain of metallo-dependent hydrolases"/>
    <property type="match status" value="1"/>
</dbReference>
<evidence type="ECO:0000256" key="6">
    <source>
        <dbReference type="PIRSR" id="PIRSR038994-1"/>
    </source>
</evidence>
<evidence type="ECO:0000313" key="10">
    <source>
        <dbReference type="EMBL" id="SIS76526.1"/>
    </source>
</evidence>
<feature type="active site" description="Proton donor/acceptor" evidence="6">
    <location>
        <position position="275"/>
    </location>
</feature>
<dbReference type="Gene3D" id="3.20.20.140">
    <property type="entry name" value="Metal-dependent hydrolases"/>
    <property type="match status" value="1"/>
</dbReference>
<feature type="binding site" evidence="7">
    <location>
        <position position="143"/>
    </location>
    <ligand>
        <name>substrate</name>
    </ligand>
</feature>
<feature type="binding site" evidence="7">
    <location>
        <begin position="221"/>
        <end position="222"/>
    </location>
    <ligand>
        <name>substrate</name>
    </ligand>
</feature>
<dbReference type="GO" id="GO:0008448">
    <property type="term" value="F:N-acetylglucosamine-6-phosphate deacetylase activity"/>
    <property type="evidence" value="ECO:0007669"/>
    <property type="project" value="InterPro"/>
</dbReference>
<dbReference type="Pfam" id="PF01979">
    <property type="entry name" value="Amidohydro_1"/>
    <property type="match status" value="1"/>
</dbReference>
<feature type="binding site" evidence="7">
    <location>
        <begin position="300"/>
        <end position="302"/>
    </location>
    <ligand>
        <name>substrate</name>
    </ligand>
</feature>
<dbReference type="Pfam" id="PF22643">
    <property type="entry name" value="NagA_N"/>
    <property type="match status" value="1"/>
</dbReference>
<feature type="binding site" evidence="8">
    <location>
        <position position="218"/>
    </location>
    <ligand>
        <name>Zn(2+)</name>
        <dbReference type="ChEBI" id="CHEBI:29105"/>
    </ligand>
</feature>
<evidence type="ECO:0000256" key="5">
    <source>
        <dbReference type="PIRNR" id="PIRNR038994"/>
    </source>
</evidence>
<feature type="binding site" evidence="7">
    <location>
        <position position="253"/>
    </location>
    <ligand>
        <name>substrate</name>
    </ligand>
</feature>
<dbReference type="InterPro" id="IPR006680">
    <property type="entry name" value="Amidohydro-rel"/>
</dbReference>
<dbReference type="NCBIfam" id="TIGR00221">
    <property type="entry name" value="nagA"/>
    <property type="match status" value="1"/>
</dbReference>
<evidence type="ECO:0000313" key="11">
    <source>
        <dbReference type="Proteomes" id="UP000186917"/>
    </source>
</evidence>
<evidence type="ECO:0000256" key="2">
    <source>
        <dbReference type="ARBA" id="ARBA00022723"/>
    </source>
</evidence>
<dbReference type="InterPro" id="IPR032466">
    <property type="entry name" value="Metal_Hydrolase"/>
</dbReference>
<evidence type="ECO:0000256" key="7">
    <source>
        <dbReference type="PIRSR" id="PIRSR038994-2"/>
    </source>
</evidence>
<keyword evidence="4 5" id="KW-0119">Carbohydrate metabolism</keyword>
<dbReference type="RefSeq" id="WP_076376393.1">
    <property type="nucleotide sequence ID" value="NZ_AP017422.1"/>
</dbReference>
<dbReference type="InterPro" id="IPR011059">
    <property type="entry name" value="Metal-dep_hydrolase_composite"/>
</dbReference>
<feature type="binding site" evidence="8">
    <location>
        <position position="132"/>
    </location>
    <ligand>
        <name>Zn(2+)</name>
        <dbReference type="ChEBI" id="CHEBI:29105"/>
    </ligand>
</feature>
<dbReference type="GO" id="GO:0006046">
    <property type="term" value="P:N-acetylglucosamine catabolic process"/>
    <property type="evidence" value="ECO:0007669"/>
    <property type="project" value="TreeGrafter"/>
</dbReference>
<dbReference type="InterPro" id="IPR003764">
    <property type="entry name" value="GlcNAc_6-P_deAcase"/>
</dbReference>
<feature type="domain" description="Amidohydrolase-related" evidence="9">
    <location>
        <begin position="78"/>
        <end position="359"/>
    </location>
</feature>